<dbReference type="EMBL" id="CAMXCT010006766">
    <property type="protein sequence ID" value="CAI4019692.1"/>
    <property type="molecule type" value="Genomic_DNA"/>
</dbReference>
<organism evidence="2">
    <name type="scientific">Cladocopium goreaui</name>
    <dbReference type="NCBI Taxonomy" id="2562237"/>
    <lineage>
        <taxon>Eukaryota</taxon>
        <taxon>Sar</taxon>
        <taxon>Alveolata</taxon>
        <taxon>Dinophyceae</taxon>
        <taxon>Suessiales</taxon>
        <taxon>Symbiodiniaceae</taxon>
        <taxon>Cladocopium</taxon>
    </lineage>
</organism>
<feature type="region of interest" description="Disordered" evidence="1">
    <location>
        <begin position="295"/>
        <end position="324"/>
    </location>
</feature>
<gene>
    <name evidence="2" type="ORF">C1SCF055_LOCUS44177</name>
</gene>
<keyword evidence="4" id="KW-1185">Reference proteome</keyword>
<dbReference type="Proteomes" id="UP001152797">
    <property type="component" value="Unassembled WGS sequence"/>
</dbReference>
<evidence type="ECO:0000313" key="4">
    <source>
        <dbReference type="Proteomes" id="UP001152797"/>
    </source>
</evidence>
<dbReference type="EMBL" id="CAMXCT030006766">
    <property type="protein sequence ID" value="CAL4807004.1"/>
    <property type="molecule type" value="Genomic_DNA"/>
</dbReference>
<dbReference type="AlphaFoldDB" id="A0A9P1GRG4"/>
<sequence>MIMKRIFTSSSSDVSSALEHLRSRAHMLGTSLSDPDHIRRKNPDALTRASMNPGNYFRLITARSELKEFQSMLKSNQVKERTGSAGYEISSFDVMHERWSLCLTQTVKLMRSEYKEHMCIKHKNADPNQATWKLYLPLAEGCAFNGPEEFFRSGHHSRLWTLVKKHLSPSTAAKDGCRCQTMPCLSNGASTHSHVLVIKMPALLGTSLNHVAGLASVWYWNLERAEFSMGYDRMEFRLMEYKLTTEVMPDSCTVPDIAARKRAAEQGLEKWRLFEELEYHQGEVKHIKLAMRHMGEQRANSEPSPQRTAEPARSSFTTSEDEVDDNEFLPLVLSLV</sequence>
<reference evidence="2" key="1">
    <citation type="submission" date="2022-10" db="EMBL/GenBank/DDBJ databases">
        <authorList>
            <person name="Chen Y."/>
            <person name="Dougan E. K."/>
            <person name="Chan C."/>
            <person name="Rhodes N."/>
            <person name="Thang M."/>
        </authorList>
    </citation>
    <scope>NUCLEOTIDE SEQUENCE</scope>
</reference>
<feature type="compositionally biased region" description="Polar residues" evidence="1">
    <location>
        <begin position="298"/>
        <end position="307"/>
    </location>
</feature>
<reference evidence="3 4" key="2">
    <citation type="submission" date="2024-05" db="EMBL/GenBank/DDBJ databases">
        <authorList>
            <person name="Chen Y."/>
            <person name="Shah S."/>
            <person name="Dougan E. K."/>
            <person name="Thang M."/>
            <person name="Chan C."/>
        </authorList>
    </citation>
    <scope>NUCLEOTIDE SEQUENCE [LARGE SCALE GENOMIC DNA]</scope>
</reference>
<name>A0A9P1GRG4_9DINO</name>
<accession>A0A9P1GRG4</accession>
<proteinExistence type="predicted"/>
<evidence type="ECO:0000256" key="1">
    <source>
        <dbReference type="SAM" id="MobiDB-lite"/>
    </source>
</evidence>
<protein>
    <submittedName>
        <fullName evidence="2">Uncharacterized protein</fullName>
    </submittedName>
</protein>
<dbReference type="EMBL" id="CAMXCT020006766">
    <property type="protein sequence ID" value="CAL1173067.1"/>
    <property type="molecule type" value="Genomic_DNA"/>
</dbReference>
<comment type="caution">
    <text evidence="2">The sequence shown here is derived from an EMBL/GenBank/DDBJ whole genome shotgun (WGS) entry which is preliminary data.</text>
</comment>
<evidence type="ECO:0000313" key="3">
    <source>
        <dbReference type="EMBL" id="CAL4807004.1"/>
    </source>
</evidence>
<evidence type="ECO:0000313" key="2">
    <source>
        <dbReference type="EMBL" id="CAI4019692.1"/>
    </source>
</evidence>